<dbReference type="GO" id="GO:0004525">
    <property type="term" value="F:ribonuclease III activity"/>
    <property type="evidence" value="ECO:0007669"/>
    <property type="project" value="TreeGrafter"/>
</dbReference>
<dbReference type="GO" id="GO:0030422">
    <property type="term" value="P:siRNA processing"/>
    <property type="evidence" value="ECO:0007669"/>
    <property type="project" value="TreeGrafter"/>
</dbReference>
<dbReference type="InterPro" id="IPR001650">
    <property type="entry name" value="Helicase_C-like"/>
</dbReference>
<sequence>MEIEQLERPVRQPLKYLQPRSYEIKVFEAAMRKNTIAVLETGAGKTLIAVMLMKEFGKRLIVDGILSQYWMQANHFWNDSISCRRQSLNIGDCEFSKATIQLVISFFKEALCTIAAILPCDYNELIKTEAGYAMGTKNGFISSKLDKLVEISQSLRSEEEVYCLIFVERVITAKVIERFMRKINIKPHFSVSYLTGGGSSKDSLTPKLQRTIIDSFRAGKVNFLLTTDIAEGGVDIPNCSCVIHFNLPKTVCSYVQSRGRAR</sequence>
<dbReference type="Pfam" id="PF00271">
    <property type="entry name" value="Helicase_C"/>
    <property type="match status" value="1"/>
</dbReference>
<dbReference type="GO" id="GO:0005737">
    <property type="term" value="C:cytoplasm"/>
    <property type="evidence" value="ECO:0007669"/>
    <property type="project" value="TreeGrafter"/>
</dbReference>
<evidence type="ECO:0000256" key="1">
    <source>
        <dbReference type="ARBA" id="ARBA00022801"/>
    </source>
</evidence>
<dbReference type="PROSITE" id="PS51194">
    <property type="entry name" value="HELICASE_CTER"/>
    <property type="match status" value="1"/>
</dbReference>
<proteinExistence type="predicted"/>
<evidence type="ECO:0000313" key="4">
    <source>
        <dbReference type="Proteomes" id="UP000317650"/>
    </source>
</evidence>
<dbReference type="GO" id="GO:0005634">
    <property type="term" value="C:nucleus"/>
    <property type="evidence" value="ECO:0007669"/>
    <property type="project" value="TreeGrafter"/>
</dbReference>
<evidence type="ECO:0000259" key="2">
    <source>
        <dbReference type="PROSITE" id="PS51194"/>
    </source>
</evidence>
<dbReference type="SUPFAM" id="SSF52540">
    <property type="entry name" value="P-loop containing nucleoside triphosphate hydrolases"/>
    <property type="match status" value="1"/>
</dbReference>
<dbReference type="SMART" id="SM00490">
    <property type="entry name" value="HELICc"/>
    <property type="match status" value="1"/>
</dbReference>
<dbReference type="Gene3D" id="3.40.50.300">
    <property type="entry name" value="P-loop containing nucleotide triphosphate hydrolases"/>
    <property type="match status" value="2"/>
</dbReference>
<dbReference type="Proteomes" id="UP000317650">
    <property type="component" value="Chromosome 5"/>
</dbReference>
<dbReference type="STRING" id="52838.A0A4S8JUA9"/>
<dbReference type="InterPro" id="IPR027417">
    <property type="entry name" value="P-loop_NTPase"/>
</dbReference>
<dbReference type="AlphaFoldDB" id="A0A4S8JUA9"/>
<reference evidence="3 4" key="1">
    <citation type="journal article" date="2019" name="Nat. Plants">
        <title>Genome sequencing of Musa balbisiana reveals subgenome evolution and function divergence in polyploid bananas.</title>
        <authorList>
            <person name="Yao X."/>
        </authorList>
    </citation>
    <scope>NUCLEOTIDE SEQUENCE [LARGE SCALE GENOMIC DNA]</scope>
    <source>
        <strain evidence="4">cv. DH-PKW</strain>
        <tissue evidence="3">Leaves</tissue>
    </source>
</reference>
<dbReference type="PANTHER" id="PTHR14950:SF46">
    <property type="entry name" value="ENDORIBONUCLEASE DICER HOMOLOG 3"/>
    <property type="match status" value="1"/>
</dbReference>
<dbReference type="PANTHER" id="PTHR14950">
    <property type="entry name" value="DICER-RELATED"/>
    <property type="match status" value="1"/>
</dbReference>
<gene>
    <name evidence="3" type="ORF">C4D60_Mb05t06960</name>
</gene>
<evidence type="ECO:0000313" key="3">
    <source>
        <dbReference type="EMBL" id="THU65753.1"/>
    </source>
</evidence>
<name>A0A4S8JUA9_MUSBA</name>
<keyword evidence="1" id="KW-0378">Hydrolase</keyword>
<comment type="caution">
    <text evidence="3">The sequence shown here is derived from an EMBL/GenBank/DDBJ whole genome shotgun (WGS) entry which is preliminary data.</text>
</comment>
<feature type="domain" description="Helicase C-terminal" evidence="2">
    <location>
        <begin position="144"/>
        <end position="262"/>
    </location>
</feature>
<organism evidence="3 4">
    <name type="scientific">Musa balbisiana</name>
    <name type="common">Banana</name>
    <dbReference type="NCBI Taxonomy" id="52838"/>
    <lineage>
        <taxon>Eukaryota</taxon>
        <taxon>Viridiplantae</taxon>
        <taxon>Streptophyta</taxon>
        <taxon>Embryophyta</taxon>
        <taxon>Tracheophyta</taxon>
        <taxon>Spermatophyta</taxon>
        <taxon>Magnoliopsida</taxon>
        <taxon>Liliopsida</taxon>
        <taxon>Zingiberales</taxon>
        <taxon>Musaceae</taxon>
        <taxon>Musa</taxon>
    </lineage>
</organism>
<dbReference type="EMBL" id="PYDT01000003">
    <property type="protein sequence ID" value="THU65753.1"/>
    <property type="molecule type" value="Genomic_DNA"/>
</dbReference>
<keyword evidence="4" id="KW-1185">Reference proteome</keyword>
<protein>
    <recommendedName>
        <fullName evidence="2">Helicase C-terminal domain-containing protein</fullName>
    </recommendedName>
</protein>
<accession>A0A4S8JUA9</accession>
<dbReference type="GO" id="GO:0003723">
    <property type="term" value="F:RNA binding"/>
    <property type="evidence" value="ECO:0007669"/>
    <property type="project" value="TreeGrafter"/>
</dbReference>